<dbReference type="Gene3D" id="2.60.40.790">
    <property type="match status" value="1"/>
</dbReference>
<dbReference type="InterPro" id="IPR048696">
    <property type="entry name" value="SHQ1-like_CS"/>
</dbReference>
<dbReference type="AlphaFoldDB" id="A0ABD1EED5"/>
<proteinExistence type="inferred from homology"/>
<dbReference type="PANTHER" id="PTHR12967:SF0">
    <property type="entry name" value="PROTEIN SHQ1 HOMOLOG"/>
    <property type="match status" value="1"/>
</dbReference>
<dbReference type="PROSITE" id="PS51203">
    <property type="entry name" value="CS"/>
    <property type="match status" value="1"/>
</dbReference>
<dbReference type="Pfam" id="PF21413">
    <property type="entry name" value="SHQ1-like_CS"/>
    <property type="match status" value="1"/>
</dbReference>
<keyword evidence="6" id="KW-1185">Reference proteome</keyword>
<dbReference type="InterPro" id="IPR007009">
    <property type="entry name" value="Shq1_C"/>
</dbReference>
<evidence type="ECO:0000256" key="3">
    <source>
        <dbReference type="SAM" id="MobiDB-lite"/>
    </source>
</evidence>
<gene>
    <name evidence="5" type="ORF">ABEB36_010988</name>
</gene>
<dbReference type="Pfam" id="PF04925">
    <property type="entry name" value="SHQ1"/>
    <property type="match status" value="1"/>
</dbReference>
<dbReference type="InterPro" id="IPR039742">
    <property type="entry name" value="Shq1"/>
</dbReference>
<dbReference type="Proteomes" id="UP001566132">
    <property type="component" value="Unassembled WGS sequence"/>
</dbReference>
<evidence type="ECO:0000259" key="4">
    <source>
        <dbReference type="PROSITE" id="PS51203"/>
    </source>
</evidence>
<evidence type="ECO:0000256" key="1">
    <source>
        <dbReference type="ARBA" id="ARBA00005607"/>
    </source>
</evidence>
<dbReference type="PANTHER" id="PTHR12967">
    <property type="entry name" value="PROTEIN SHQ1 HOMOLOG"/>
    <property type="match status" value="1"/>
</dbReference>
<comment type="caution">
    <text evidence="5">The sequence shown here is derived from an EMBL/GenBank/DDBJ whole genome shotgun (WGS) entry which is preliminary data.</text>
</comment>
<accession>A0ABD1EED5</accession>
<feature type="domain" description="CS" evidence="4">
    <location>
        <begin position="1"/>
        <end position="90"/>
    </location>
</feature>
<dbReference type="InterPro" id="IPR008978">
    <property type="entry name" value="HSP20-like_chaperone"/>
</dbReference>
<dbReference type="EMBL" id="JBDJPC010000008">
    <property type="protein sequence ID" value="KAL1492805.1"/>
    <property type="molecule type" value="Genomic_DNA"/>
</dbReference>
<protein>
    <recommendedName>
        <fullName evidence="2">Protein SHQ1 homolog</fullName>
    </recommendedName>
</protein>
<feature type="region of interest" description="Disordered" evidence="3">
    <location>
        <begin position="403"/>
        <end position="439"/>
    </location>
</feature>
<evidence type="ECO:0000313" key="5">
    <source>
        <dbReference type="EMBL" id="KAL1492805.1"/>
    </source>
</evidence>
<feature type="compositionally biased region" description="Acidic residues" evidence="3">
    <location>
        <begin position="405"/>
        <end position="426"/>
    </location>
</feature>
<feature type="compositionally biased region" description="Low complexity" evidence="3">
    <location>
        <begin position="427"/>
        <end position="439"/>
    </location>
</feature>
<comment type="similarity">
    <text evidence="1">Belongs to the SHQ1 family.</text>
</comment>
<dbReference type="InterPro" id="IPR007052">
    <property type="entry name" value="CS_dom"/>
</dbReference>
<name>A0ABD1EED5_HYPHA</name>
<evidence type="ECO:0000313" key="6">
    <source>
        <dbReference type="Proteomes" id="UP001566132"/>
    </source>
</evidence>
<organism evidence="5 6">
    <name type="scientific">Hypothenemus hampei</name>
    <name type="common">Coffee berry borer</name>
    <dbReference type="NCBI Taxonomy" id="57062"/>
    <lineage>
        <taxon>Eukaryota</taxon>
        <taxon>Metazoa</taxon>
        <taxon>Ecdysozoa</taxon>
        <taxon>Arthropoda</taxon>
        <taxon>Hexapoda</taxon>
        <taxon>Insecta</taxon>
        <taxon>Pterygota</taxon>
        <taxon>Neoptera</taxon>
        <taxon>Endopterygota</taxon>
        <taxon>Coleoptera</taxon>
        <taxon>Polyphaga</taxon>
        <taxon>Cucujiformia</taxon>
        <taxon>Curculionidae</taxon>
        <taxon>Scolytinae</taxon>
        <taxon>Hypothenemus</taxon>
    </lineage>
</organism>
<sequence>MITPNFQLSQTHKTVTMIVRAPHCHLDKLEVKVQDDVLLFKCTPYFLRLTLPGKLVDCDENRKVSFDVESGEFTFTYSKLCPGEHFDNLELIPNIIIPTQLGNYPQTAALIQEVSESNQTVTSPVSITSGWDYRYGFVLQNSIDFNLSATALDEVFDVDPCKTTLHERHKLKIQYEQGKFNVHHYIADYLDNGEILDLRAQEHTLESDLVLNSNEMNFLDGLPGLPYDLTVQQITWCYTGVLDILFAYCYDQRTTHFEGNIESGWTISKLAASLCWCEVFDTPRDAIISAFRRSLIYPLYRNFELSQTVFSDLKALISCQERHILRAFIQIYGMFLHGDRNVLNNLYIKSYLSYIMKWDPDHWKATVNEVLQMEITKQEIGLNLEQIENSLIPNSALATLSIRDESEDEIDSDDEESSSCSSDDDSTSGWSSSDPDTSL</sequence>
<reference evidence="5 6" key="1">
    <citation type="submission" date="2024-05" db="EMBL/GenBank/DDBJ databases">
        <title>Genetic variation in Jamaican populations of the coffee berry borer (Hypothenemus hampei).</title>
        <authorList>
            <person name="Errbii M."/>
            <person name="Myrie A."/>
        </authorList>
    </citation>
    <scope>NUCLEOTIDE SEQUENCE [LARGE SCALE GENOMIC DNA]</scope>
    <source>
        <strain evidence="5">JA-Hopewell-2020-01-JO</strain>
        <tissue evidence="5">Whole body</tissue>
    </source>
</reference>
<dbReference type="CDD" id="cd06463">
    <property type="entry name" value="p23_like"/>
    <property type="match status" value="1"/>
</dbReference>
<evidence type="ECO:0000256" key="2">
    <source>
        <dbReference type="ARBA" id="ARBA00013750"/>
    </source>
</evidence>
<dbReference type="SUPFAM" id="SSF49764">
    <property type="entry name" value="HSP20-like chaperones"/>
    <property type="match status" value="1"/>
</dbReference>